<dbReference type="Proteomes" id="UP001165590">
    <property type="component" value="Unassembled WGS sequence"/>
</dbReference>
<dbReference type="RefSeq" id="WP_267030968.1">
    <property type="nucleotide sequence ID" value="NZ_JAIFZO010000002.1"/>
</dbReference>
<accession>A0ABT3VGL2</accession>
<evidence type="ECO:0000313" key="3">
    <source>
        <dbReference type="Proteomes" id="UP001165590"/>
    </source>
</evidence>
<keyword evidence="3" id="KW-1185">Reference proteome</keyword>
<keyword evidence="1" id="KW-0732">Signal</keyword>
<evidence type="ECO:0000256" key="1">
    <source>
        <dbReference type="SAM" id="SignalP"/>
    </source>
</evidence>
<comment type="caution">
    <text evidence="2">The sequence shown here is derived from an EMBL/GenBank/DDBJ whole genome shotgun (WGS) entry which is preliminary data.</text>
</comment>
<organism evidence="2 3">
    <name type="scientific">Streptomyces ortus</name>
    <dbReference type="NCBI Taxonomy" id="2867268"/>
    <lineage>
        <taxon>Bacteria</taxon>
        <taxon>Bacillati</taxon>
        <taxon>Actinomycetota</taxon>
        <taxon>Actinomycetes</taxon>
        <taxon>Kitasatosporales</taxon>
        <taxon>Streptomycetaceae</taxon>
        <taxon>Streptomyces</taxon>
    </lineage>
</organism>
<name>A0ABT3VGL2_9ACTN</name>
<evidence type="ECO:0000313" key="2">
    <source>
        <dbReference type="EMBL" id="MCX4238701.1"/>
    </source>
</evidence>
<reference evidence="2" key="1">
    <citation type="journal article" date="2022" name="bioRxiv">
        <title>Discovery and biosynthetic assessment of Streptomyces ortus sp nov. isolated from a deep-sea sponge.</title>
        <authorList>
            <person name="Williams S.E."/>
        </authorList>
    </citation>
    <scope>NUCLEOTIDE SEQUENCE</scope>
    <source>
        <strain evidence="2">A15ISP2-DRY2</strain>
    </source>
</reference>
<sequence length="265" mass="29214">MSRRLAGVLVAVAALAGCIFPAAASAQDRHACTPSDYAEGTCLAFAVTGGEKPESGAVRAAVERGDVAQARGYVKQRAKKHQDSLQTALRALVAPPEEASDARILNDPENDGIGTITSRWNWRLDQPVIFGYCDPQGCTQRDVLDAHYTLNIFFSGATTLDGELSTRAGTTVDINTHDCTLYADLSWQIDPNLADWPRCDTAYRTSRYTIYPGNVTQMRKNEWNYLAIGLRFTPTGSDESFPFNWESRRWYVDGGGAQEFKQYSP</sequence>
<feature type="signal peptide" evidence="1">
    <location>
        <begin position="1"/>
        <end position="26"/>
    </location>
</feature>
<protein>
    <submittedName>
        <fullName evidence="2">Uncharacterized protein</fullName>
    </submittedName>
</protein>
<proteinExistence type="predicted"/>
<dbReference type="EMBL" id="JAIFZO010000002">
    <property type="protein sequence ID" value="MCX4238701.1"/>
    <property type="molecule type" value="Genomic_DNA"/>
</dbReference>
<dbReference type="PROSITE" id="PS51257">
    <property type="entry name" value="PROKAR_LIPOPROTEIN"/>
    <property type="match status" value="1"/>
</dbReference>
<gene>
    <name evidence="2" type="ORF">K3769_39195</name>
</gene>
<feature type="chain" id="PRO_5046705715" evidence="1">
    <location>
        <begin position="27"/>
        <end position="265"/>
    </location>
</feature>